<dbReference type="RefSeq" id="WP_200391729.1">
    <property type="nucleotide sequence ID" value="NZ_JAENIO010000021.1"/>
</dbReference>
<evidence type="ECO:0000256" key="1">
    <source>
        <dbReference type="SAM" id="Coils"/>
    </source>
</evidence>
<dbReference type="EMBL" id="JAENIO010000021">
    <property type="protein sequence ID" value="MBK1834293.1"/>
    <property type="molecule type" value="Genomic_DNA"/>
</dbReference>
<protein>
    <submittedName>
        <fullName evidence="3">Uncharacterized protein</fullName>
    </submittedName>
</protein>
<reference evidence="3" key="1">
    <citation type="submission" date="2021-01" db="EMBL/GenBank/DDBJ databases">
        <title>Modified the classification status of verrucomicrobia.</title>
        <authorList>
            <person name="Feng X."/>
        </authorList>
    </citation>
    <scope>NUCLEOTIDE SEQUENCE</scope>
    <source>
        <strain evidence="3">KCTC 12986</strain>
    </source>
</reference>
<keyword evidence="4" id="KW-1185">Reference proteome</keyword>
<feature type="coiled-coil region" evidence="1">
    <location>
        <begin position="38"/>
        <end position="97"/>
    </location>
</feature>
<accession>A0A934RNY0</accession>
<keyword evidence="2" id="KW-1133">Transmembrane helix</keyword>
<sequence length="174" mass="19476">MDAVWNFVTSPFGGGLTVGLAIGLTLLFFNWKSSLAAKRTLKKENKRVVDEMRDLERHLNTQLKINASGNSSVQDKVDQLKEQNETLRVNLAALQNKPGRSELRALHTMETAVRLMREQAPGFASAWEVALRQAENEYDEATSGLRKLVRKVIALPSPAEASDEDEGKKKRKED</sequence>
<evidence type="ECO:0000313" key="4">
    <source>
        <dbReference type="Proteomes" id="UP000604083"/>
    </source>
</evidence>
<name>A0A934RNY0_9BACT</name>
<keyword evidence="2" id="KW-0812">Transmembrane</keyword>
<proteinExistence type="predicted"/>
<keyword evidence="1" id="KW-0175">Coiled coil</keyword>
<feature type="transmembrane region" description="Helical" evidence="2">
    <location>
        <begin position="12"/>
        <end position="31"/>
    </location>
</feature>
<evidence type="ECO:0000256" key="2">
    <source>
        <dbReference type="SAM" id="Phobius"/>
    </source>
</evidence>
<comment type="caution">
    <text evidence="3">The sequence shown here is derived from an EMBL/GenBank/DDBJ whole genome shotgun (WGS) entry which is preliminary data.</text>
</comment>
<organism evidence="3 4">
    <name type="scientific">Roseibacillus ishigakijimensis</name>
    <dbReference type="NCBI Taxonomy" id="454146"/>
    <lineage>
        <taxon>Bacteria</taxon>
        <taxon>Pseudomonadati</taxon>
        <taxon>Verrucomicrobiota</taxon>
        <taxon>Verrucomicrobiia</taxon>
        <taxon>Verrucomicrobiales</taxon>
        <taxon>Verrucomicrobiaceae</taxon>
        <taxon>Roseibacillus</taxon>
    </lineage>
</organism>
<evidence type="ECO:0000313" key="3">
    <source>
        <dbReference type="EMBL" id="MBK1834293.1"/>
    </source>
</evidence>
<dbReference type="AlphaFoldDB" id="A0A934RNY0"/>
<dbReference type="Proteomes" id="UP000604083">
    <property type="component" value="Unassembled WGS sequence"/>
</dbReference>
<keyword evidence="2" id="KW-0472">Membrane</keyword>
<gene>
    <name evidence="3" type="ORF">JIN78_09505</name>
</gene>